<organism evidence="5 6">
    <name type="scientific">Parvularcula marina</name>
    <dbReference type="NCBI Taxonomy" id="2292771"/>
    <lineage>
        <taxon>Bacteria</taxon>
        <taxon>Pseudomonadati</taxon>
        <taxon>Pseudomonadota</taxon>
        <taxon>Alphaproteobacteria</taxon>
        <taxon>Parvularculales</taxon>
        <taxon>Parvularculaceae</taxon>
        <taxon>Parvularcula</taxon>
    </lineage>
</organism>
<dbReference type="GO" id="GO:0043420">
    <property type="term" value="P:anthranilate metabolic process"/>
    <property type="evidence" value="ECO:0007669"/>
    <property type="project" value="TreeGrafter"/>
</dbReference>
<dbReference type="OrthoDB" id="9812626at2"/>
<dbReference type="GO" id="GO:0005737">
    <property type="term" value="C:cytoplasm"/>
    <property type="evidence" value="ECO:0007669"/>
    <property type="project" value="InterPro"/>
</dbReference>
<accession>A0A371RFA7</accession>
<keyword evidence="3 4" id="KW-0663">Pyridoxal phosphate</keyword>
<comment type="subunit">
    <text evidence="4">Homodimer.</text>
</comment>
<comment type="caution">
    <text evidence="5">The sequence shown here is derived from an EMBL/GenBank/DDBJ whole genome shotgun (WGS) entry which is preliminary data.</text>
</comment>
<comment type="pathway">
    <text evidence="4">Amino-acid degradation; L-kynurenine degradation; L-alanine and anthranilate from L-kynurenine: step 1/1.</text>
</comment>
<dbReference type="GO" id="GO:0030429">
    <property type="term" value="F:kynureninase activity"/>
    <property type="evidence" value="ECO:0007669"/>
    <property type="project" value="UniProtKB-EC"/>
</dbReference>
<comment type="catalytic activity">
    <reaction evidence="4">
        <text>3-hydroxy-L-kynurenine + H2O = 3-hydroxyanthranilate + L-alanine + H(+)</text>
        <dbReference type="Rhea" id="RHEA:25143"/>
        <dbReference type="ChEBI" id="CHEBI:15377"/>
        <dbReference type="ChEBI" id="CHEBI:15378"/>
        <dbReference type="ChEBI" id="CHEBI:36559"/>
        <dbReference type="ChEBI" id="CHEBI:57972"/>
        <dbReference type="ChEBI" id="CHEBI:58125"/>
        <dbReference type="EC" id="3.7.1.3"/>
    </reaction>
</comment>
<dbReference type="Pfam" id="PF22580">
    <property type="entry name" value="KYNU_C"/>
    <property type="match status" value="1"/>
</dbReference>
<name>A0A371RFA7_9PROT</name>
<evidence type="ECO:0000256" key="1">
    <source>
        <dbReference type="ARBA" id="ARBA00022642"/>
    </source>
</evidence>
<dbReference type="GO" id="GO:0097053">
    <property type="term" value="P:L-kynurenine catabolic process"/>
    <property type="evidence" value="ECO:0007669"/>
    <property type="project" value="UniProtKB-UniPathway"/>
</dbReference>
<dbReference type="UniPathway" id="UPA00334">
    <property type="reaction ID" value="UER00455"/>
</dbReference>
<comment type="function">
    <text evidence="4">Catalyzes the cleavage of L-kynurenine (L-Kyn) and L-3-hydroxykynurenine (L-3OHKyn) into anthranilic acid (AA) and 3-hydroxyanthranilic acid (3-OHAA), respectively.</text>
</comment>
<proteinExistence type="inferred from homology"/>
<gene>
    <name evidence="5" type="ORF">DX908_01895</name>
</gene>
<dbReference type="PIRSF" id="PIRSF038800">
    <property type="entry name" value="KYNU"/>
    <property type="match status" value="1"/>
</dbReference>
<dbReference type="GO" id="GO:0019441">
    <property type="term" value="P:L-tryptophan catabolic process to kynurenine"/>
    <property type="evidence" value="ECO:0007669"/>
    <property type="project" value="TreeGrafter"/>
</dbReference>
<dbReference type="InterPro" id="IPR015424">
    <property type="entry name" value="PyrdxlP-dep_Trfase"/>
</dbReference>
<comment type="cofactor">
    <cofactor evidence="4">
        <name>pyridoxal 5'-phosphate</name>
        <dbReference type="ChEBI" id="CHEBI:597326"/>
    </cofactor>
</comment>
<dbReference type="Gene3D" id="3.40.640.10">
    <property type="entry name" value="Type I PLP-dependent aspartate aminotransferase-like (Major domain)"/>
    <property type="match status" value="1"/>
</dbReference>
<dbReference type="GO" id="GO:0030170">
    <property type="term" value="F:pyridoxal phosphate binding"/>
    <property type="evidence" value="ECO:0007669"/>
    <property type="project" value="InterPro"/>
</dbReference>
<dbReference type="RefSeq" id="WP_116390767.1">
    <property type="nucleotide sequence ID" value="NZ_QUQO01000001.1"/>
</dbReference>
<dbReference type="GO" id="GO:0009435">
    <property type="term" value="P:NAD+ biosynthetic process"/>
    <property type="evidence" value="ECO:0007669"/>
    <property type="project" value="UniProtKB-UniPathway"/>
</dbReference>
<evidence type="ECO:0000313" key="6">
    <source>
        <dbReference type="Proteomes" id="UP000264589"/>
    </source>
</evidence>
<dbReference type="EC" id="3.7.1.3" evidence="4"/>
<dbReference type="AlphaFoldDB" id="A0A371RFA7"/>
<dbReference type="Gene3D" id="3.90.1150.10">
    <property type="entry name" value="Aspartate Aminotransferase, domain 1"/>
    <property type="match status" value="1"/>
</dbReference>
<dbReference type="InterPro" id="IPR010111">
    <property type="entry name" value="Kynureninase"/>
</dbReference>
<dbReference type="InParanoid" id="A0A371RFA7"/>
<dbReference type="InterPro" id="IPR015421">
    <property type="entry name" value="PyrdxlP-dep_Trfase_major"/>
</dbReference>
<sequence length="407" mass="43639">MTTSFPSSFDDCVARDRDDPLAERRDLFALPDGLLYLDGHSLGPATHKALARLEQAAKDEWAQGLIRSWNDAGWIDLARDTGARIARLIGAGPDEVLVCDSVSTNLFKLAAAARDLSASPTLIIEEDEFPTDQYIAEGLAQLTKSNLLRVRPDEGLQRLAETGGILIRSAVNYRTAAVADMKEAEKVADLSGGVIVWDLSHATGVLALDMSIARLAAGCTYKYLNGGPGAPAFIYVRQDVANRITSPLPGWMGHKSPFNFASHYEPADGVARFANGTPPILSLSALAAALDAFEGITPAELEAKARALGDFCLSLAEKIGLQSSSPAISTRRGGHVTLHHENGYAIIQALIARGIIGDFRSPDAMRFGFSPLYTGFADVWRAMDALGDVLKTGEWDSPTFLARAKVT</sequence>
<comment type="similarity">
    <text evidence="4">Belongs to the kynureninase family.</text>
</comment>
<evidence type="ECO:0000256" key="4">
    <source>
        <dbReference type="PIRNR" id="PIRNR038800"/>
    </source>
</evidence>
<dbReference type="PANTHER" id="PTHR14084:SF0">
    <property type="entry name" value="KYNURENINASE"/>
    <property type="match status" value="1"/>
</dbReference>
<keyword evidence="5" id="KW-0808">Transferase</keyword>
<evidence type="ECO:0000256" key="3">
    <source>
        <dbReference type="ARBA" id="ARBA00022898"/>
    </source>
</evidence>
<comment type="pathway">
    <text evidence="4">Cofactor biosynthesis; NAD(+) biosynthesis; quinolinate from L-kynurenine: step 2/3.</text>
</comment>
<keyword evidence="2 4" id="KW-0378">Hydrolase</keyword>
<dbReference type="EMBL" id="QUQO01000001">
    <property type="protein sequence ID" value="RFB04139.1"/>
    <property type="molecule type" value="Genomic_DNA"/>
</dbReference>
<dbReference type="PANTHER" id="PTHR14084">
    <property type="entry name" value="KYNURENINASE"/>
    <property type="match status" value="1"/>
</dbReference>
<dbReference type="GO" id="GO:0008483">
    <property type="term" value="F:transaminase activity"/>
    <property type="evidence" value="ECO:0007669"/>
    <property type="project" value="UniProtKB-KW"/>
</dbReference>
<comment type="catalytic activity">
    <reaction evidence="4">
        <text>L-kynurenine + H2O = anthranilate + L-alanine + H(+)</text>
        <dbReference type="Rhea" id="RHEA:16813"/>
        <dbReference type="ChEBI" id="CHEBI:15377"/>
        <dbReference type="ChEBI" id="CHEBI:15378"/>
        <dbReference type="ChEBI" id="CHEBI:16567"/>
        <dbReference type="ChEBI" id="CHEBI:57959"/>
        <dbReference type="ChEBI" id="CHEBI:57972"/>
        <dbReference type="EC" id="3.7.1.3"/>
    </reaction>
</comment>
<reference evidence="5 6" key="1">
    <citation type="submission" date="2018-08" db="EMBL/GenBank/DDBJ databases">
        <title>Parvularcula sp. SM1705, isolated from surface water of the South Sea China.</title>
        <authorList>
            <person name="Sun L."/>
        </authorList>
    </citation>
    <scope>NUCLEOTIDE SEQUENCE [LARGE SCALE GENOMIC DNA]</scope>
    <source>
        <strain evidence="5 6">SM1705</strain>
    </source>
</reference>
<dbReference type="SUPFAM" id="SSF53383">
    <property type="entry name" value="PLP-dependent transferases"/>
    <property type="match status" value="1"/>
</dbReference>
<keyword evidence="5" id="KW-0032">Aminotransferase</keyword>
<keyword evidence="1 4" id="KW-0662">Pyridine nucleotide biosynthesis</keyword>
<evidence type="ECO:0000256" key="2">
    <source>
        <dbReference type="ARBA" id="ARBA00022801"/>
    </source>
</evidence>
<dbReference type="Proteomes" id="UP000264589">
    <property type="component" value="Unassembled WGS sequence"/>
</dbReference>
<evidence type="ECO:0000313" key="5">
    <source>
        <dbReference type="EMBL" id="RFB04139.1"/>
    </source>
</evidence>
<protein>
    <recommendedName>
        <fullName evidence="4">Kynureninase</fullName>
        <ecNumber evidence="4">3.7.1.3</ecNumber>
    </recommendedName>
</protein>
<keyword evidence="6" id="KW-1185">Reference proteome</keyword>
<dbReference type="UniPathway" id="UPA00253">
    <property type="reaction ID" value="UER00329"/>
</dbReference>
<dbReference type="InterPro" id="IPR015422">
    <property type="entry name" value="PyrdxlP-dep_Trfase_small"/>
</dbReference>